<organism evidence="7 8">
    <name type="scientific">Fusarium beomiforme</name>
    <dbReference type="NCBI Taxonomy" id="44412"/>
    <lineage>
        <taxon>Eukaryota</taxon>
        <taxon>Fungi</taxon>
        <taxon>Dikarya</taxon>
        <taxon>Ascomycota</taxon>
        <taxon>Pezizomycotina</taxon>
        <taxon>Sordariomycetes</taxon>
        <taxon>Hypocreomycetidae</taxon>
        <taxon>Hypocreales</taxon>
        <taxon>Nectriaceae</taxon>
        <taxon>Fusarium</taxon>
        <taxon>Fusarium burgessii species complex</taxon>
    </lineage>
</organism>
<sequence length="209" mass="23000">MIGWTVFIGLIVAAIFIGPPYYWGEVMAGYTYTGGSVSAVAGLVLAGLLADTSVRYLTKLNKGIYEPKLRILLVIPMMVIGGIRLYGFALTAGDVLLGKYTYHVPLVFFGSEVAGMVTGAVTSSLYIVDAYRDLTIEGFTIMIIKNFFSLILTFFAYNWISDGGIERTMLPIASIQAEVCLLSAPTYVYGKRVRAFYYRHHLLAMTGLR</sequence>
<reference evidence="7" key="1">
    <citation type="journal article" date="2017" name="Mycologia">
        <title>Fusarium algeriense, sp. nov., a novel toxigenic crown rot pathogen of durum wheat from Algeria is nested in the Fusarium burgessii species complex.</title>
        <authorList>
            <person name="Laraba I."/>
            <person name="Keddad A."/>
            <person name="Boureghda H."/>
            <person name="Abdallah N."/>
            <person name="Vaughan M.M."/>
            <person name="Proctor R.H."/>
            <person name="Busman M."/>
            <person name="O'Donnell K."/>
        </authorList>
    </citation>
    <scope>NUCLEOTIDE SEQUENCE</scope>
    <source>
        <strain evidence="7">NRRL 25174</strain>
    </source>
</reference>
<accession>A0A9P5A4A2</accession>
<evidence type="ECO:0000313" key="8">
    <source>
        <dbReference type="Proteomes" id="UP000730481"/>
    </source>
</evidence>
<comment type="caution">
    <text evidence="7">The sequence shown here is derived from an EMBL/GenBank/DDBJ whole genome shotgun (WGS) entry which is preliminary data.</text>
</comment>
<feature type="transmembrane region" description="Helical" evidence="6">
    <location>
        <begin position="172"/>
        <end position="190"/>
    </location>
</feature>
<dbReference type="EMBL" id="PVQB02001221">
    <property type="protein sequence ID" value="KAF4332045.1"/>
    <property type="molecule type" value="Genomic_DNA"/>
</dbReference>
<keyword evidence="8" id="KW-1185">Reference proteome</keyword>
<dbReference type="PANTHER" id="PTHR23502:SF29">
    <property type="entry name" value="TRANSPORTER, PUTATIVE (AFU_ORTHOLOGUE AFUA_6G06680)-RELATED"/>
    <property type="match status" value="1"/>
</dbReference>
<keyword evidence="2 6" id="KW-0812">Transmembrane</keyword>
<protein>
    <submittedName>
        <fullName evidence="7">Transporter HOL1</fullName>
    </submittedName>
</protein>
<dbReference type="AlphaFoldDB" id="A0A9P5A4A2"/>
<dbReference type="PANTHER" id="PTHR23502">
    <property type="entry name" value="MAJOR FACILITATOR SUPERFAMILY"/>
    <property type="match status" value="1"/>
</dbReference>
<feature type="transmembrane region" description="Helical" evidence="6">
    <location>
        <begin position="30"/>
        <end position="50"/>
    </location>
</feature>
<evidence type="ECO:0000256" key="3">
    <source>
        <dbReference type="ARBA" id="ARBA00022989"/>
    </source>
</evidence>
<feature type="transmembrane region" description="Helical" evidence="6">
    <location>
        <begin position="139"/>
        <end position="160"/>
    </location>
</feature>
<keyword evidence="5" id="KW-0325">Glycoprotein</keyword>
<feature type="transmembrane region" description="Helical" evidence="6">
    <location>
        <begin position="102"/>
        <end position="127"/>
    </location>
</feature>
<proteinExistence type="predicted"/>
<evidence type="ECO:0000256" key="2">
    <source>
        <dbReference type="ARBA" id="ARBA00022692"/>
    </source>
</evidence>
<dbReference type="GO" id="GO:0005886">
    <property type="term" value="C:plasma membrane"/>
    <property type="evidence" value="ECO:0007669"/>
    <property type="project" value="TreeGrafter"/>
</dbReference>
<gene>
    <name evidence="7" type="ORF">FBEOM_14169</name>
</gene>
<keyword evidence="4 6" id="KW-0472">Membrane</keyword>
<evidence type="ECO:0000313" key="7">
    <source>
        <dbReference type="EMBL" id="KAF4332045.1"/>
    </source>
</evidence>
<evidence type="ECO:0000256" key="5">
    <source>
        <dbReference type="ARBA" id="ARBA00023180"/>
    </source>
</evidence>
<reference evidence="7" key="2">
    <citation type="submission" date="2020-02" db="EMBL/GenBank/DDBJ databases">
        <title>Identification and distribution of gene clusters putatively required for synthesis of sphingolipid metabolism inhibitors in phylogenetically diverse species of the filamentous fungus Fusarium.</title>
        <authorList>
            <person name="Kim H.-S."/>
            <person name="Busman M."/>
            <person name="Brown D.W."/>
            <person name="Divon H."/>
            <person name="Uhlig S."/>
            <person name="Proctor R.H."/>
        </authorList>
    </citation>
    <scope>NUCLEOTIDE SEQUENCE</scope>
    <source>
        <strain evidence="7">NRRL 25174</strain>
    </source>
</reference>
<dbReference type="Proteomes" id="UP000730481">
    <property type="component" value="Unassembled WGS sequence"/>
</dbReference>
<feature type="transmembrane region" description="Helical" evidence="6">
    <location>
        <begin position="7"/>
        <end position="24"/>
    </location>
</feature>
<dbReference type="OrthoDB" id="2585655at2759"/>
<evidence type="ECO:0000256" key="6">
    <source>
        <dbReference type="SAM" id="Phobius"/>
    </source>
</evidence>
<dbReference type="GO" id="GO:0022857">
    <property type="term" value="F:transmembrane transporter activity"/>
    <property type="evidence" value="ECO:0007669"/>
    <property type="project" value="TreeGrafter"/>
</dbReference>
<name>A0A9P5A4A2_9HYPO</name>
<feature type="transmembrane region" description="Helical" evidence="6">
    <location>
        <begin position="71"/>
        <end position="90"/>
    </location>
</feature>
<comment type="subcellular location">
    <subcellularLocation>
        <location evidence="1">Membrane</location>
        <topology evidence="1">Multi-pass membrane protein</topology>
    </subcellularLocation>
</comment>
<keyword evidence="3 6" id="KW-1133">Transmembrane helix</keyword>
<evidence type="ECO:0000256" key="1">
    <source>
        <dbReference type="ARBA" id="ARBA00004141"/>
    </source>
</evidence>
<evidence type="ECO:0000256" key="4">
    <source>
        <dbReference type="ARBA" id="ARBA00023136"/>
    </source>
</evidence>